<name>A0AAU9MV00_9ASTR</name>
<keyword evidence="4" id="KW-0694">RNA-binding</keyword>
<keyword evidence="8" id="KW-1185">Reference proteome</keyword>
<dbReference type="GO" id="GO:0008380">
    <property type="term" value="P:RNA splicing"/>
    <property type="evidence" value="ECO:0007669"/>
    <property type="project" value="UniProtKB-KW"/>
</dbReference>
<feature type="region of interest" description="Disordered" evidence="5">
    <location>
        <begin position="116"/>
        <end position="141"/>
    </location>
</feature>
<dbReference type="CDD" id="cd00590">
    <property type="entry name" value="RRM_SF"/>
    <property type="match status" value="1"/>
</dbReference>
<proteinExistence type="predicted"/>
<dbReference type="Gene3D" id="3.30.70.330">
    <property type="match status" value="1"/>
</dbReference>
<dbReference type="SUPFAM" id="SSF54928">
    <property type="entry name" value="RNA-binding domain, RBD"/>
    <property type="match status" value="1"/>
</dbReference>
<evidence type="ECO:0000259" key="6">
    <source>
        <dbReference type="PROSITE" id="PS50102"/>
    </source>
</evidence>
<evidence type="ECO:0000256" key="5">
    <source>
        <dbReference type="SAM" id="MobiDB-lite"/>
    </source>
</evidence>
<dbReference type="EMBL" id="CAKMRJ010002223">
    <property type="protein sequence ID" value="CAH1427999.1"/>
    <property type="molecule type" value="Genomic_DNA"/>
</dbReference>
<gene>
    <name evidence="7" type="ORF">LVIROSA_LOCUS14962</name>
</gene>
<dbReference type="Proteomes" id="UP001157418">
    <property type="component" value="Unassembled WGS sequence"/>
</dbReference>
<evidence type="ECO:0000256" key="2">
    <source>
        <dbReference type="ARBA" id="ARBA00022728"/>
    </source>
</evidence>
<evidence type="ECO:0000256" key="4">
    <source>
        <dbReference type="PROSITE-ProRule" id="PRU00176"/>
    </source>
</evidence>
<dbReference type="InterPro" id="IPR000504">
    <property type="entry name" value="RRM_dom"/>
</dbReference>
<evidence type="ECO:0000313" key="7">
    <source>
        <dbReference type="EMBL" id="CAH1427999.1"/>
    </source>
</evidence>
<sequence length="141" mass="16522">MTFHDHHEWNIRTNKSNGTLINPNQREIERLAASFFVTNFPNNLNERDLWKLFDEYAKVADIYIARKLSKSGRKFAFVRFLNIKDEKRLEVSLGGVWVGNYHLFVSFARFKRDHKNIPKPTGDNQVHEPGKKRNNHGIGAE</sequence>
<dbReference type="InterPro" id="IPR050907">
    <property type="entry name" value="SRSF"/>
</dbReference>
<dbReference type="Pfam" id="PF00076">
    <property type="entry name" value="RRM_1"/>
    <property type="match status" value="1"/>
</dbReference>
<dbReference type="PANTHER" id="PTHR23147">
    <property type="entry name" value="SERINE/ARGININE RICH SPLICING FACTOR"/>
    <property type="match status" value="1"/>
</dbReference>
<dbReference type="InterPro" id="IPR012677">
    <property type="entry name" value="Nucleotide-bd_a/b_plait_sf"/>
</dbReference>
<evidence type="ECO:0000256" key="1">
    <source>
        <dbReference type="ARBA" id="ARBA00022664"/>
    </source>
</evidence>
<dbReference type="GO" id="GO:0003723">
    <property type="term" value="F:RNA binding"/>
    <property type="evidence" value="ECO:0007669"/>
    <property type="project" value="UniProtKB-UniRule"/>
</dbReference>
<reference evidence="7 8" key="1">
    <citation type="submission" date="2022-01" db="EMBL/GenBank/DDBJ databases">
        <authorList>
            <person name="Xiong W."/>
            <person name="Schranz E."/>
        </authorList>
    </citation>
    <scope>NUCLEOTIDE SEQUENCE [LARGE SCALE GENOMIC DNA]</scope>
</reference>
<accession>A0AAU9MV00</accession>
<dbReference type="PROSITE" id="PS50102">
    <property type="entry name" value="RRM"/>
    <property type="match status" value="1"/>
</dbReference>
<dbReference type="AlphaFoldDB" id="A0AAU9MV00"/>
<evidence type="ECO:0000256" key="3">
    <source>
        <dbReference type="ARBA" id="ARBA00023187"/>
    </source>
</evidence>
<evidence type="ECO:0000313" key="8">
    <source>
        <dbReference type="Proteomes" id="UP001157418"/>
    </source>
</evidence>
<comment type="caution">
    <text evidence="7">The sequence shown here is derived from an EMBL/GenBank/DDBJ whole genome shotgun (WGS) entry which is preliminary data.</text>
</comment>
<dbReference type="GO" id="GO:0006397">
    <property type="term" value="P:mRNA processing"/>
    <property type="evidence" value="ECO:0007669"/>
    <property type="project" value="UniProtKB-KW"/>
</dbReference>
<dbReference type="SMART" id="SM00360">
    <property type="entry name" value="RRM"/>
    <property type="match status" value="1"/>
</dbReference>
<dbReference type="InterPro" id="IPR035979">
    <property type="entry name" value="RBD_domain_sf"/>
</dbReference>
<keyword evidence="2" id="KW-0747">Spliceosome</keyword>
<keyword evidence="1" id="KW-0507">mRNA processing</keyword>
<protein>
    <recommendedName>
        <fullName evidence="6">RRM domain-containing protein</fullName>
    </recommendedName>
</protein>
<feature type="domain" description="RRM" evidence="6">
    <location>
        <begin position="33"/>
        <end position="110"/>
    </location>
</feature>
<organism evidence="7 8">
    <name type="scientific">Lactuca virosa</name>
    <dbReference type="NCBI Taxonomy" id="75947"/>
    <lineage>
        <taxon>Eukaryota</taxon>
        <taxon>Viridiplantae</taxon>
        <taxon>Streptophyta</taxon>
        <taxon>Embryophyta</taxon>
        <taxon>Tracheophyta</taxon>
        <taxon>Spermatophyta</taxon>
        <taxon>Magnoliopsida</taxon>
        <taxon>eudicotyledons</taxon>
        <taxon>Gunneridae</taxon>
        <taxon>Pentapetalae</taxon>
        <taxon>asterids</taxon>
        <taxon>campanulids</taxon>
        <taxon>Asterales</taxon>
        <taxon>Asteraceae</taxon>
        <taxon>Cichorioideae</taxon>
        <taxon>Cichorieae</taxon>
        <taxon>Lactucinae</taxon>
        <taxon>Lactuca</taxon>
    </lineage>
</organism>
<dbReference type="GO" id="GO:0005681">
    <property type="term" value="C:spliceosomal complex"/>
    <property type="evidence" value="ECO:0007669"/>
    <property type="project" value="UniProtKB-KW"/>
</dbReference>
<keyword evidence="3" id="KW-0508">mRNA splicing</keyword>